<evidence type="ECO:0000259" key="3">
    <source>
        <dbReference type="Pfam" id="PF13464"/>
    </source>
</evidence>
<dbReference type="GO" id="GO:0003677">
    <property type="term" value="F:DNA binding"/>
    <property type="evidence" value="ECO:0007669"/>
    <property type="project" value="InterPro"/>
</dbReference>
<keyword evidence="2" id="KW-1133">Transmembrane helix</keyword>
<dbReference type="InterPro" id="IPR010982">
    <property type="entry name" value="Lambda_DNA-bd_dom_sf"/>
</dbReference>
<dbReference type="InterPro" id="IPR025194">
    <property type="entry name" value="RodZ-like_C"/>
</dbReference>
<sequence>MGQLGNKLKQARLDQGLSLDQLNERTKIQKHYLEEIETGNYSAIPGTFYVRAFIKRYAQAVGLDGEALLREHQGELPEEQPEASPAEHLTRRPDKKQRSNGPVSESMPKVLVALFIVFILLVIWYFYLLSTSGNDLQQEEEGGDVEYESPSEPQEEQQPEAAEEESPAAEAEESTEPQEPKEPEAQLELEGMSGETTTYTFSGPADRQLEFSADGASWLSVKDEGGSELLSLARVFEAGETEAVDLSNETEVFMRIGDYMMLTIELNGEIVPYEQERKPQNIIIRFDDAE</sequence>
<feature type="region of interest" description="Disordered" evidence="1">
    <location>
        <begin position="137"/>
        <end position="186"/>
    </location>
</feature>
<dbReference type="InterPro" id="IPR001387">
    <property type="entry name" value="Cro/C1-type_HTH"/>
</dbReference>
<gene>
    <name evidence="4" type="ORF">H1Q58_09800</name>
</gene>
<dbReference type="PANTHER" id="PTHR34475:SF1">
    <property type="entry name" value="CYTOSKELETON PROTEIN RODZ"/>
    <property type="match status" value="1"/>
</dbReference>
<evidence type="ECO:0000313" key="5">
    <source>
        <dbReference type="Proteomes" id="UP000514716"/>
    </source>
</evidence>
<evidence type="ECO:0000313" key="4">
    <source>
        <dbReference type="EMBL" id="QMT16271.1"/>
    </source>
</evidence>
<dbReference type="CDD" id="cd00093">
    <property type="entry name" value="HTH_XRE"/>
    <property type="match status" value="1"/>
</dbReference>
<dbReference type="SUPFAM" id="SSF47413">
    <property type="entry name" value="lambda repressor-like DNA-binding domains"/>
    <property type="match status" value="1"/>
</dbReference>
<evidence type="ECO:0000256" key="1">
    <source>
        <dbReference type="SAM" id="MobiDB-lite"/>
    </source>
</evidence>
<keyword evidence="2" id="KW-0472">Membrane</keyword>
<feature type="region of interest" description="Disordered" evidence="1">
    <location>
        <begin position="74"/>
        <end position="104"/>
    </location>
</feature>
<name>A0A7D7MF98_PLAMR</name>
<dbReference type="Pfam" id="PF13413">
    <property type="entry name" value="HTH_25"/>
    <property type="match status" value="1"/>
</dbReference>
<dbReference type="Pfam" id="PF13464">
    <property type="entry name" value="RodZ_C"/>
    <property type="match status" value="1"/>
</dbReference>
<dbReference type="Gene3D" id="1.10.260.40">
    <property type="entry name" value="lambda repressor-like DNA-binding domains"/>
    <property type="match status" value="1"/>
</dbReference>
<evidence type="ECO:0000256" key="2">
    <source>
        <dbReference type="SAM" id="Phobius"/>
    </source>
</evidence>
<dbReference type="Proteomes" id="UP000514716">
    <property type="component" value="Chromosome"/>
</dbReference>
<reference evidence="4 5" key="1">
    <citation type="submission" date="2020-07" db="EMBL/GenBank/DDBJ databases">
        <title>Screening of a cold-adapted Planococcus bacterium producing protease in traditional shrimp paste and protease identification by genome sequencing.</title>
        <authorList>
            <person name="Gao R."/>
            <person name="Leng W."/>
            <person name="Chu Q."/>
            <person name="Wu X."/>
            <person name="Liu H."/>
            <person name="Li X."/>
        </authorList>
    </citation>
    <scope>NUCLEOTIDE SEQUENCE [LARGE SCALE GENOMIC DNA]</scope>
    <source>
        <strain evidence="4 5">XJ11</strain>
    </source>
</reference>
<protein>
    <submittedName>
        <fullName evidence="4">Helix-turn-helix domain-containing protein</fullName>
    </submittedName>
</protein>
<dbReference type="RefSeq" id="WP_182091345.1">
    <property type="nucleotide sequence ID" value="NZ_CP059540.1"/>
</dbReference>
<feature type="transmembrane region" description="Helical" evidence="2">
    <location>
        <begin position="110"/>
        <end position="128"/>
    </location>
</feature>
<feature type="domain" description="Cytoskeleton protein RodZ-like C-terminal" evidence="3">
    <location>
        <begin position="211"/>
        <end position="276"/>
    </location>
</feature>
<keyword evidence="5" id="KW-1185">Reference proteome</keyword>
<keyword evidence="2" id="KW-0812">Transmembrane</keyword>
<accession>A0A7D7MF98</accession>
<dbReference type="AlphaFoldDB" id="A0A7D7MF98"/>
<dbReference type="InterPro" id="IPR050400">
    <property type="entry name" value="Bact_Cytoskel_RodZ"/>
</dbReference>
<feature type="compositionally biased region" description="Acidic residues" evidence="1">
    <location>
        <begin position="137"/>
        <end position="176"/>
    </location>
</feature>
<dbReference type="EMBL" id="CP059540">
    <property type="protein sequence ID" value="QMT16271.1"/>
    <property type="molecule type" value="Genomic_DNA"/>
</dbReference>
<proteinExistence type="predicted"/>
<organism evidence="4 5">
    <name type="scientific">Planococcus maritimus</name>
    <dbReference type="NCBI Taxonomy" id="192421"/>
    <lineage>
        <taxon>Bacteria</taxon>
        <taxon>Bacillati</taxon>
        <taxon>Bacillota</taxon>
        <taxon>Bacilli</taxon>
        <taxon>Bacillales</taxon>
        <taxon>Caryophanaceae</taxon>
        <taxon>Planococcus</taxon>
    </lineage>
</organism>
<dbReference type="KEGG" id="pdec:H1Q58_09800"/>
<dbReference type="PANTHER" id="PTHR34475">
    <property type="match status" value="1"/>
</dbReference>